<dbReference type="InterPro" id="IPR009056">
    <property type="entry name" value="Cyt_c-like_dom"/>
</dbReference>
<reference evidence="6 7" key="1">
    <citation type="submission" date="2019-02" db="EMBL/GenBank/DDBJ databases">
        <title>Deep-cultivation of Planctomycetes and their phenomic and genomic characterization uncovers novel biology.</title>
        <authorList>
            <person name="Wiegand S."/>
            <person name="Jogler M."/>
            <person name="Boedeker C."/>
            <person name="Pinto D."/>
            <person name="Vollmers J."/>
            <person name="Rivas-Marin E."/>
            <person name="Kohn T."/>
            <person name="Peeters S.H."/>
            <person name="Heuer A."/>
            <person name="Rast P."/>
            <person name="Oberbeckmann S."/>
            <person name="Bunk B."/>
            <person name="Jeske O."/>
            <person name="Meyerdierks A."/>
            <person name="Storesund J.E."/>
            <person name="Kallscheuer N."/>
            <person name="Luecker S."/>
            <person name="Lage O.M."/>
            <person name="Pohl T."/>
            <person name="Merkel B.J."/>
            <person name="Hornburger P."/>
            <person name="Mueller R.-W."/>
            <person name="Bruemmer F."/>
            <person name="Labrenz M."/>
            <person name="Spormann A.M."/>
            <person name="Op den Camp H."/>
            <person name="Overmann J."/>
            <person name="Amann R."/>
            <person name="Jetten M.S.M."/>
            <person name="Mascher T."/>
            <person name="Medema M.H."/>
            <person name="Devos D.P."/>
            <person name="Kaster A.-K."/>
            <person name="Ovreas L."/>
            <person name="Rohde M."/>
            <person name="Galperin M.Y."/>
            <person name="Jogler C."/>
        </authorList>
    </citation>
    <scope>NUCLEOTIDE SEQUENCE [LARGE SCALE GENOMIC DNA]</scope>
    <source>
        <strain evidence="6 7">SV_7m_r</strain>
    </source>
</reference>
<keyword evidence="4" id="KW-0732">Signal</keyword>
<dbReference type="AlphaFoldDB" id="A0A517SWF4"/>
<evidence type="ECO:0000259" key="5">
    <source>
        <dbReference type="PROSITE" id="PS51007"/>
    </source>
</evidence>
<accession>A0A517SWF4</accession>
<dbReference type="Pfam" id="PF07587">
    <property type="entry name" value="PSD1"/>
    <property type="match status" value="1"/>
</dbReference>
<keyword evidence="2 3" id="KW-0408">Iron</keyword>
<dbReference type="PANTHER" id="PTHR35889:SF3">
    <property type="entry name" value="F-BOX DOMAIN-CONTAINING PROTEIN"/>
    <property type="match status" value="1"/>
</dbReference>
<organism evidence="6 7">
    <name type="scientific">Stieleria bergensis</name>
    <dbReference type="NCBI Taxonomy" id="2528025"/>
    <lineage>
        <taxon>Bacteria</taxon>
        <taxon>Pseudomonadati</taxon>
        <taxon>Planctomycetota</taxon>
        <taxon>Planctomycetia</taxon>
        <taxon>Pirellulales</taxon>
        <taxon>Pirellulaceae</taxon>
        <taxon>Stieleria</taxon>
    </lineage>
</organism>
<sequence length="1024" mass="113600" precursor="true">MMIRLQTLGFYLATSAVAALLSSTVVRADEAEKREFFENKIRPLLVQYCFECHSGEEIEAGLSLESKPGWEFGGDNGAAIIPGKPDESLLVDAVRYTENLAPAMPPDSKLSDEEIALFEKWVQDGAFDPRTEQAGHAPTKLPFDVKSRADQQWCWQPIKHPAPPQVNHAKWPTNSVDSFILARIEQAGLHPADDATPEIWLRRVYFDLIGLPPSPQQIAAFLADPSAAGKAKVVDELLGSDHFGEKWARHWMDLTRYADSYGHEFDYPIRYAHEYRDYLIRAFNADVPYDQFLTEHVAGDLIESPRRHPTEKYNESVIATGSWFLHEATHAPTDVLQNEADIASNQIDVFAKSFLGLTVACARCHDHKFDAISTADYHSIFAYLQSSGRRELDLDPNETSKTAASQVASIREGIPDQLKSLATGETELHSDALRSALEQAWTNRPKVNEDDRQAKWNDFTSQSTLLADFTDGKLPEGWQKDGQAFVGIDNTAGLLLSPTGIVLQPHSMDSSANGGKATGSIRSPYFELTANQIHLRIRGDQNLFIRFVMDNYQLAPANALLFRGTFINGGGTKTDGNWKWVTLGGDMRKYVGHRGYLEIVDNNGGSIAVDQIWMSPRGPAEPPEVNPIAADDFETAWQETLQKAQQGQVTPMLRWALQQTLADEAKTPITEQLFADLIKQLADAASGFGNPRFAITMTEVSPETMPVYIRGSHKNPGETVSPRNLQALGGREGSRLELANELTTLENPLTSRVIVNRLWHHLFGRGIVASLDDFGPQGIAPTHPDLIDHLATTFVQQDDWSIKAMLRRLVLSRTYGQASVASPTNDPTLIADKDPSNLLLHRMSVRRLPAESIRDGILASAGTLNRQAYGPGVSTHRTAFMSGRGARGSGPLDGAGRRSVYLTVYRNFLNPMLSTFDRPTPFGPKGKRSQSNVPAQSLVMMNDPFIVDQAKRWAQNMARDQRDAPTKISEMVLAAHGTTPSPEQQQLLSDFLQNQTKQHGGNESLAWQDLAQSLWTMKAYLYLR</sequence>
<evidence type="ECO:0000313" key="7">
    <source>
        <dbReference type="Proteomes" id="UP000315003"/>
    </source>
</evidence>
<dbReference type="GO" id="GO:0009055">
    <property type="term" value="F:electron transfer activity"/>
    <property type="evidence" value="ECO:0007669"/>
    <property type="project" value="InterPro"/>
</dbReference>
<dbReference type="OrthoDB" id="127107at2"/>
<evidence type="ECO:0000256" key="2">
    <source>
        <dbReference type="ARBA" id="ARBA00023004"/>
    </source>
</evidence>
<protein>
    <submittedName>
        <fullName evidence="6">Planctomycete cytochrome C</fullName>
    </submittedName>
</protein>
<dbReference type="PANTHER" id="PTHR35889">
    <property type="entry name" value="CYCLOINULO-OLIGOSACCHARIDE FRUCTANOTRANSFERASE-RELATED"/>
    <property type="match status" value="1"/>
</dbReference>
<gene>
    <name evidence="6" type="ORF">SV7mr_29350</name>
</gene>
<name>A0A517SWF4_9BACT</name>
<dbReference type="EMBL" id="CP036272">
    <property type="protein sequence ID" value="QDT60413.1"/>
    <property type="molecule type" value="Genomic_DNA"/>
</dbReference>
<dbReference type="Proteomes" id="UP000315003">
    <property type="component" value="Chromosome"/>
</dbReference>
<dbReference type="PROSITE" id="PS51007">
    <property type="entry name" value="CYTC"/>
    <property type="match status" value="1"/>
</dbReference>
<proteinExistence type="predicted"/>
<dbReference type="GO" id="GO:0046872">
    <property type="term" value="F:metal ion binding"/>
    <property type="evidence" value="ECO:0007669"/>
    <property type="project" value="UniProtKB-KW"/>
</dbReference>
<keyword evidence="1 3" id="KW-0479">Metal-binding</keyword>
<evidence type="ECO:0000256" key="3">
    <source>
        <dbReference type="PROSITE-ProRule" id="PRU00433"/>
    </source>
</evidence>
<evidence type="ECO:0000313" key="6">
    <source>
        <dbReference type="EMBL" id="QDT60413.1"/>
    </source>
</evidence>
<keyword evidence="3" id="KW-0349">Heme</keyword>
<dbReference type="InterPro" id="IPR011444">
    <property type="entry name" value="DUF1549"/>
</dbReference>
<dbReference type="GO" id="GO:0020037">
    <property type="term" value="F:heme binding"/>
    <property type="evidence" value="ECO:0007669"/>
    <property type="project" value="InterPro"/>
</dbReference>
<dbReference type="Pfam" id="PF07635">
    <property type="entry name" value="PSCyt1"/>
    <property type="match status" value="1"/>
</dbReference>
<feature type="domain" description="Cytochrome c" evidence="5">
    <location>
        <begin position="28"/>
        <end position="126"/>
    </location>
</feature>
<feature type="chain" id="PRO_5021698169" evidence="4">
    <location>
        <begin position="29"/>
        <end position="1024"/>
    </location>
</feature>
<dbReference type="RefSeq" id="WP_145273082.1">
    <property type="nucleotide sequence ID" value="NZ_CP036272.1"/>
</dbReference>
<evidence type="ECO:0000256" key="1">
    <source>
        <dbReference type="ARBA" id="ARBA00022723"/>
    </source>
</evidence>
<evidence type="ECO:0000256" key="4">
    <source>
        <dbReference type="SAM" id="SignalP"/>
    </source>
</evidence>
<dbReference type="InterPro" id="IPR022655">
    <property type="entry name" value="DUF1553"/>
</dbReference>
<keyword evidence="7" id="KW-1185">Reference proteome</keyword>
<feature type="signal peptide" evidence="4">
    <location>
        <begin position="1"/>
        <end position="28"/>
    </location>
</feature>
<dbReference type="InterPro" id="IPR011429">
    <property type="entry name" value="Cyt_c_Planctomycete-type"/>
</dbReference>
<dbReference type="Pfam" id="PF07583">
    <property type="entry name" value="PSCyt2"/>
    <property type="match status" value="1"/>
</dbReference>